<dbReference type="Proteomes" id="UP001231924">
    <property type="component" value="Unassembled WGS sequence"/>
</dbReference>
<dbReference type="EMBL" id="JASVWF010000006">
    <property type="protein sequence ID" value="MDL5159199.1"/>
    <property type="molecule type" value="Genomic_DNA"/>
</dbReference>
<name>A0ABT7MEV6_9PSEU</name>
<keyword evidence="2" id="KW-1185">Reference proteome</keyword>
<comment type="caution">
    <text evidence="1">The sequence shown here is derived from an EMBL/GenBank/DDBJ whole genome shotgun (WGS) entry which is preliminary data.</text>
</comment>
<gene>
    <name evidence="1" type="ORF">QRT03_24755</name>
</gene>
<organism evidence="1 2">
    <name type="scientific">Actinomycetospora termitidis</name>
    <dbReference type="NCBI Taxonomy" id="3053470"/>
    <lineage>
        <taxon>Bacteria</taxon>
        <taxon>Bacillati</taxon>
        <taxon>Actinomycetota</taxon>
        <taxon>Actinomycetes</taxon>
        <taxon>Pseudonocardiales</taxon>
        <taxon>Pseudonocardiaceae</taxon>
        <taxon>Actinomycetospora</taxon>
    </lineage>
</organism>
<evidence type="ECO:0000313" key="1">
    <source>
        <dbReference type="EMBL" id="MDL5159199.1"/>
    </source>
</evidence>
<reference evidence="1 2" key="1">
    <citation type="submission" date="2023-06" db="EMBL/GenBank/DDBJ databases">
        <title>Actinomycetospora Odt1-22.</title>
        <authorList>
            <person name="Supong K."/>
        </authorList>
    </citation>
    <scope>NUCLEOTIDE SEQUENCE [LARGE SCALE GENOMIC DNA]</scope>
    <source>
        <strain evidence="1 2">Odt1-22</strain>
    </source>
</reference>
<evidence type="ECO:0000313" key="2">
    <source>
        <dbReference type="Proteomes" id="UP001231924"/>
    </source>
</evidence>
<dbReference type="RefSeq" id="WP_286055775.1">
    <property type="nucleotide sequence ID" value="NZ_JASVWF010000006.1"/>
</dbReference>
<proteinExistence type="predicted"/>
<sequence length="65" mass="7235">MTVFGTCSFCYAIRPGRLSPVPHKASCPTGSRAPKRLDRDEALFFRHPDLVELDLAAAFWWPGTA</sequence>
<protein>
    <submittedName>
        <fullName evidence="1">Uncharacterized protein</fullName>
    </submittedName>
</protein>
<accession>A0ABT7MEV6</accession>